<dbReference type="EMBL" id="JBBPBN010000025">
    <property type="protein sequence ID" value="KAK9009019.1"/>
    <property type="molecule type" value="Genomic_DNA"/>
</dbReference>
<organism evidence="1 2">
    <name type="scientific">Hibiscus sabdariffa</name>
    <name type="common">roselle</name>
    <dbReference type="NCBI Taxonomy" id="183260"/>
    <lineage>
        <taxon>Eukaryota</taxon>
        <taxon>Viridiplantae</taxon>
        <taxon>Streptophyta</taxon>
        <taxon>Embryophyta</taxon>
        <taxon>Tracheophyta</taxon>
        <taxon>Spermatophyta</taxon>
        <taxon>Magnoliopsida</taxon>
        <taxon>eudicotyledons</taxon>
        <taxon>Gunneridae</taxon>
        <taxon>Pentapetalae</taxon>
        <taxon>rosids</taxon>
        <taxon>malvids</taxon>
        <taxon>Malvales</taxon>
        <taxon>Malvaceae</taxon>
        <taxon>Malvoideae</taxon>
        <taxon>Hibiscus</taxon>
    </lineage>
</organism>
<sequence>MDISFFTKQSFIPSTPSSFSMPNRESLYLENKVRTRFFRNNSESRSTWKKDRKSAFRSGPSHLIDFFERGCGALVRLVLFLPGLEFHLFSSSDLLMMKEHLRQPSFEDDPL</sequence>
<comment type="caution">
    <text evidence="1">The sequence shown here is derived from an EMBL/GenBank/DDBJ whole genome shotgun (WGS) entry which is preliminary data.</text>
</comment>
<name>A0ABR2R849_9ROSI</name>
<accession>A0ABR2R849</accession>
<evidence type="ECO:0000313" key="2">
    <source>
        <dbReference type="Proteomes" id="UP001396334"/>
    </source>
</evidence>
<gene>
    <name evidence="1" type="ORF">V6N11_080494</name>
</gene>
<reference evidence="1 2" key="1">
    <citation type="journal article" date="2024" name="G3 (Bethesda)">
        <title>Genome assembly of Hibiscus sabdariffa L. provides insights into metabolisms of medicinal natural products.</title>
        <authorList>
            <person name="Kim T."/>
        </authorList>
    </citation>
    <scope>NUCLEOTIDE SEQUENCE [LARGE SCALE GENOMIC DNA]</scope>
    <source>
        <strain evidence="1">TK-2024</strain>
        <tissue evidence="1">Old leaves</tissue>
    </source>
</reference>
<evidence type="ECO:0000313" key="1">
    <source>
        <dbReference type="EMBL" id="KAK9009019.1"/>
    </source>
</evidence>
<keyword evidence="2" id="KW-1185">Reference proteome</keyword>
<proteinExistence type="predicted"/>
<dbReference type="Proteomes" id="UP001396334">
    <property type="component" value="Unassembled WGS sequence"/>
</dbReference>
<protein>
    <submittedName>
        <fullName evidence="1">Uncharacterized protein</fullName>
    </submittedName>
</protein>